<sequence length="80" mass="8728">MPINKNEITKEMLKQALECKTAEDLIAFAKTEGVDLTKEEAEAYFAELSECELKDGELKHIAGGKAPGGGDKSIPPESRY</sequence>
<dbReference type="Proteomes" id="UP000198943">
    <property type="component" value="Unassembled WGS sequence"/>
</dbReference>
<name>A0A1G6MZK1_9FIRM</name>
<evidence type="ECO:0000256" key="1">
    <source>
        <dbReference type="SAM" id="MobiDB-lite"/>
    </source>
</evidence>
<evidence type="ECO:0000313" key="2">
    <source>
        <dbReference type="EMBL" id="SDC60627.1"/>
    </source>
</evidence>
<organism evidence="2 3">
    <name type="scientific">Succiniclasticum ruminis</name>
    <dbReference type="NCBI Taxonomy" id="40841"/>
    <lineage>
        <taxon>Bacteria</taxon>
        <taxon>Bacillati</taxon>
        <taxon>Bacillota</taxon>
        <taxon>Negativicutes</taxon>
        <taxon>Acidaminococcales</taxon>
        <taxon>Acidaminococcaceae</taxon>
        <taxon>Succiniclasticum</taxon>
    </lineage>
</organism>
<dbReference type="RefSeq" id="WP_093730763.1">
    <property type="nucleotide sequence ID" value="NZ_FMYW01000011.1"/>
</dbReference>
<proteinExistence type="predicted"/>
<evidence type="ECO:0008006" key="4">
    <source>
        <dbReference type="Google" id="ProtNLM"/>
    </source>
</evidence>
<evidence type="ECO:0000313" key="3">
    <source>
        <dbReference type="Proteomes" id="UP000198943"/>
    </source>
</evidence>
<gene>
    <name evidence="2" type="ORF">SAMN04487864_11143</name>
</gene>
<feature type="region of interest" description="Disordered" evidence="1">
    <location>
        <begin position="60"/>
        <end position="80"/>
    </location>
</feature>
<protein>
    <recommendedName>
        <fullName evidence="4">Nif11-like leader peptide domain-containing protein</fullName>
    </recommendedName>
</protein>
<accession>A0A1G6MZK1</accession>
<keyword evidence="3" id="KW-1185">Reference proteome</keyword>
<reference evidence="3" key="1">
    <citation type="submission" date="2016-10" db="EMBL/GenBank/DDBJ databases">
        <authorList>
            <person name="Varghese N."/>
            <person name="Submissions S."/>
        </authorList>
    </citation>
    <scope>NUCLEOTIDE SEQUENCE [LARGE SCALE GENOMIC DNA]</scope>
    <source>
        <strain evidence="3">DSM 11005</strain>
    </source>
</reference>
<dbReference type="EMBL" id="FMYW01000011">
    <property type="protein sequence ID" value="SDC60627.1"/>
    <property type="molecule type" value="Genomic_DNA"/>
</dbReference>
<dbReference type="AlphaFoldDB" id="A0A1G6MZK1"/>